<feature type="non-terminal residue" evidence="1">
    <location>
        <position position="54"/>
    </location>
</feature>
<gene>
    <name evidence="1" type="ORF">SPARVUS_LOCUS10378022</name>
</gene>
<comment type="caution">
    <text evidence="1">The sequence shown here is derived from an EMBL/GenBank/DDBJ whole genome shotgun (WGS) entry which is preliminary data.</text>
</comment>
<sequence>MGPCTASSCCCPYIPVQASSWAPSPACSCSRIPIVSSLSWNPFPSHSGCEFNFL</sequence>
<dbReference type="EMBL" id="CATNWA010015755">
    <property type="protein sequence ID" value="CAI9586495.1"/>
    <property type="molecule type" value="Genomic_DNA"/>
</dbReference>
<name>A0ABN9ENS6_9NEOB</name>
<organism evidence="1 2">
    <name type="scientific">Staurois parvus</name>
    <dbReference type="NCBI Taxonomy" id="386267"/>
    <lineage>
        <taxon>Eukaryota</taxon>
        <taxon>Metazoa</taxon>
        <taxon>Chordata</taxon>
        <taxon>Craniata</taxon>
        <taxon>Vertebrata</taxon>
        <taxon>Euteleostomi</taxon>
        <taxon>Amphibia</taxon>
        <taxon>Batrachia</taxon>
        <taxon>Anura</taxon>
        <taxon>Neobatrachia</taxon>
        <taxon>Ranoidea</taxon>
        <taxon>Ranidae</taxon>
        <taxon>Staurois</taxon>
    </lineage>
</organism>
<reference evidence="1" key="1">
    <citation type="submission" date="2023-05" db="EMBL/GenBank/DDBJ databases">
        <authorList>
            <person name="Stuckert A."/>
        </authorList>
    </citation>
    <scope>NUCLEOTIDE SEQUENCE</scope>
</reference>
<protein>
    <submittedName>
        <fullName evidence="1">Uncharacterized protein</fullName>
    </submittedName>
</protein>
<keyword evidence="2" id="KW-1185">Reference proteome</keyword>
<proteinExistence type="predicted"/>
<accession>A0ABN9ENS6</accession>
<dbReference type="Proteomes" id="UP001162483">
    <property type="component" value="Unassembled WGS sequence"/>
</dbReference>
<evidence type="ECO:0000313" key="1">
    <source>
        <dbReference type="EMBL" id="CAI9586495.1"/>
    </source>
</evidence>
<evidence type="ECO:0000313" key="2">
    <source>
        <dbReference type="Proteomes" id="UP001162483"/>
    </source>
</evidence>